<proteinExistence type="predicted"/>
<dbReference type="SUPFAM" id="SSF53474">
    <property type="entry name" value="alpha/beta-Hydrolases"/>
    <property type="match status" value="1"/>
</dbReference>
<dbReference type="GO" id="GO:0016787">
    <property type="term" value="F:hydrolase activity"/>
    <property type="evidence" value="ECO:0007669"/>
    <property type="project" value="UniProtKB-KW"/>
</dbReference>
<name>A0ABX7WY60_9GAMM</name>
<dbReference type="InterPro" id="IPR050266">
    <property type="entry name" value="AB_hydrolase_sf"/>
</dbReference>
<protein>
    <submittedName>
        <fullName evidence="2">Alpha/beta hydrolase</fullName>
    </submittedName>
</protein>
<reference evidence="2 3" key="1">
    <citation type="submission" date="2021-04" db="EMBL/GenBank/DDBJ databases">
        <title>Genomics, taxonomy and metabolism of representatives of sulfur bacteria of the genus Thiothrix: Thiothrix fructosivorans QT, Thiothrix unzii A1T and three new species, Thiothrix subterranea sp. nov., Thiothrix litoralis sp. nov. and 'Candidatus Thiothrix anitrata' sp. nov.</title>
        <authorList>
            <person name="Ravin N.V."/>
            <person name="Smolyakov D."/>
            <person name="Rudenko T.S."/>
            <person name="Mardanov A.V."/>
            <person name="Beletsky A.V."/>
            <person name="Markov N.D."/>
            <person name="Fomenkov A.I."/>
            <person name="Roberts R.J."/>
            <person name="Karnachuk O.V."/>
            <person name="Novikov A."/>
            <person name="Grabovich M.Y."/>
        </authorList>
    </citation>
    <scope>NUCLEOTIDE SEQUENCE [LARGE SCALE GENOMIC DNA]</scope>
    <source>
        <strain evidence="2 3">AS</strain>
    </source>
</reference>
<evidence type="ECO:0000313" key="2">
    <source>
        <dbReference type="EMBL" id="QTR48321.1"/>
    </source>
</evidence>
<evidence type="ECO:0000259" key="1">
    <source>
        <dbReference type="Pfam" id="PF00561"/>
    </source>
</evidence>
<dbReference type="Gene3D" id="3.40.50.1820">
    <property type="entry name" value="alpha/beta hydrolase"/>
    <property type="match status" value="1"/>
</dbReference>
<sequence>MMRRWLLKVLTAALVTGAVTAGWFWPVPGNFVYYLSWRLTTRAPVATGNINFNGAQIHYVTYGAGKPVLLLHGGLSNRLSWFSQVPWLVKAGRKVILVDTRGHGESTLGHTGLSYHLFAQDVIQVLDKLDIAQTDIIGWSDGGIIALLLGRDTPQRVGKIVAISANFDPSGLTSDAGAGLQVEAAAPSGGVWQWLQGWWSGAGEHYPTLASKIRHLWRTEPRFTQADLQAIHAPVLVIVGERDMITLEHSAQLAQWLADGELAVIKGAGHSAPVTHAAAVDGLVVAFLQ</sequence>
<feature type="domain" description="AB hydrolase-1" evidence="1">
    <location>
        <begin position="66"/>
        <end position="170"/>
    </location>
</feature>
<dbReference type="PANTHER" id="PTHR43798">
    <property type="entry name" value="MONOACYLGLYCEROL LIPASE"/>
    <property type="match status" value="1"/>
</dbReference>
<evidence type="ECO:0000313" key="3">
    <source>
        <dbReference type="Proteomes" id="UP000672039"/>
    </source>
</evidence>
<dbReference type="InterPro" id="IPR029058">
    <property type="entry name" value="AB_hydrolase_fold"/>
</dbReference>
<dbReference type="Pfam" id="PF00561">
    <property type="entry name" value="Abhydrolase_1"/>
    <property type="match status" value="1"/>
</dbReference>
<accession>A0ABX7WY60</accession>
<dbReference type="PRINTS" id="PR00111">
    <property type="entry name" value="ABHYDROLASE"/>
</dbReference>
<dbReference type="InterPro" id="IPR000073">
    <property type="entry name" value="AB_hydrolase_1"/>
</dbReference>
<organism evidence="2 3">
    <name type="scientific">Thiothrix litoralis</name>
    <dbReference type="NCBI Taxonomy" id="2891210"/>
    <lineage>
        <taxon>Bacteria</taxon>
        <taxon>Pseudomonadati</taxon>
        <taxon>Pseudomonadota</taxon>
        <taxon>Gammaproteobacteria</taxon>
        <taxon>Thiotrichales</taxon>
        <taxon>Thiotrichaceae</taxon>
        <taxon>Thiothrix</taxon>
    </lineage>
</organism>
<dbReference type="EMBL" id="CP072801">
    <property type="protein sequence ID" value="QTR48321.1"/>
    <property type="molecule type" value="Genomic_DNA"/>
</dbReference>
<dbReference type="Proteomes" id="UP000672039">
    <property type="component" value="Chromosome"/>
</dbReference>
<keyword evidence="2" id="KW-0378">Hydrolase</keyword>
<keyword evidence="3" id="KW-1185">Reference proteome</keyword>
<gene>
    <name evidence="2" type="ORF">J9253_03675</name>
</gene>